<protein>
    <submittedName>
        <fullName evidence="1">Uncharacterized protein</fullName>
    </submittedName>
</protein>
<reference evidence="1" key="1">
    <citation type="journal article" date="2015" name="Nature">
        <title>Complex archaea that bridge the gap between prokaryotes and eukaryotes.</title>
        <authorList>
            <person name="Spang A."/>
            <person name="Saw J.H."/>
            <person name="Jorgensen S.L."/>
            <person name="Zaremba-Niedzwiedzka K."/>
            <person name="Martijn J."/>
            <person name="Lind A.E."/>
            <person name="van Eijk R."/>
            <person name="Schleper C."/>
            <person name="Guy L."/>
            <person name="Ettema T.J."/>
        </authorList>
    </citation>
    <scope>NUCLEOTIDE SEQUENCE</scope>
</reference>
<organism evidence="1">
    <name type="scientific">marine sediment metagenome</name>
    <dbReference type="NCBI Taxonomy" id="412755"/>
    <lineage>
        <taxon>unclassified sequences</taxon>
        <taxon>metagenomes</taxon>
        <taxon>ecological metagenomes</taxon>
    </lineage>
</organism>
<name>A0A0F9ULN1_9ZZZZ</name>
<dbReference type="EMBL" id="LAZR01000634">
    <property type="protein sequence ID" value="KKN62131.1"/>
    <property type="molecule type" value="Genomic_DNA"/>
</dbReference>
<proteinExistence type="predicted"/>
<sequence length="49" mass="5697">MHPRQQKEIIEEMLEDDALLINSGIFEIKGKKYTLTIEVKEVKPNSSHD</sequence>
<accession>A0A0F9ULN1</accession>
<dbReference type="AlphaFoldDB" id="A0A0F9ULN1"/>
<gene>
    <name evidence="1" type="ORF">LCGC14_0515070</name>
</gene>
<evidence type="ECO:0000313" key="1">
    <source>
        <dbReference type="EMBL" id="KKN62131.1"/>
    </source>
</evidence>
<comment type="caution">
    <text evidence="1">The sequence shown here is derived from an EMBL/GenBank/DDBJ whole genome shotgun (WGS) entry which is preliminary data.</text>
</comment>